<reference evidence="1" key="1">
    <citation type="submission" date="2018-05" db="EMBL/GenBank/DDBJ databases">
        <authorList>
            <person name="Lanie J.A."/>
            <person name="Ng W.-L."/>
            <person name="Kazmierczak K.M."/>
            <person name="Andrzejewski T.M."/>
            <person name="Davidsen T.M."/>
            <person name="Wayne K.J."/>
            <person name="Tettelin H."/>
            <person name="Glass J.I."/>
            <person name="Rusch D."/>
            <person name="Podicherti R."/>
            <person name="Tsui H.-C.T."/>
            <person name="Winkler M.E."/>
        </authorList>
    </citation>
    <scope>NUCLEOTIDE SEQUENCE</scope>
</reference>
<dbReference type="AlphaFoldDB" id="A0A383ET41"/>
<sequence>AWYHYDDWTCDYECMAIEYLYWCIVTDMGILDDPQTCAGIANEWEPCSPDLFESTDIIMHEVVNNSDHKLPQFAPDGNYCPEDALELTIAYNSDWNLVGLPVVIDNANYQFVFPESVEGTLYSFDGGYVQENELLHGSGYWLRFENSGNVTIIGNELNQLIIELNQGWNLISGISSEIALENVEDSENLVIPGTIYSFENGYVQADSFQPGNGYWLRSSGTGVITLNQN</sequence>
<evidence type="ECO:0000313" key="1">
    <source>
        <dbReference type="EMBL" id="SVE59734.1"/>
    </source>
</evidence>
<organism evidence="1">
    <name type="scientific">marine metagenome</name>
    <dbReference type="NCBI Taxonomy" id="408172"/>
    <lineage>
        <taxon>unclassified sequences</taxon>
        <taxon>metagenomes</taxon>
        <taxon>ecological metagenomes</taxon>
    </lineage>
</organism>
<dbReference type="EMBL" id="UINC01228432">
    <property type="protein sequence ID" value="SVE59734.1"/>
    <property type="molecule type" value="Genomic_DNA"/>
</dbReference>
<accession>A0A383ET41</accession>
<gene>
    <name evidence="1" type="ORF">METZ01_LOCUS512588</name>
</gene>
<feature type="non-terminal residue" evidence="1">
    <location>
        <position position="229"/>
    </location>
</feature>
<name>A0A383ET41_9ZZZZ</name>
<feature type="non-terminal residue" evidence="1">
    <location>
        <position position="1"/>
    </location>
</feature>
<proteinExistence type="predicted"/>
<protein>
    <submittedName>
        <fullName evidence="1">Uncharacterized protein</fullName>
    </submittedName>
</protein>